<dbReference type="Gene3D" id="2.60.40.770">
    <property type="match status" value="1"/>
</dbReference>
<dbReference type="GO" id="GO:0001530">
    <property type="term" value="F:lipopolysaccharide binding"/>
    <property type="evidence" value="ECO:0007669"/>
    <property type="project" value="InterPro"/>
</dbReference>
<dbReference type="Proteomes" id="UP000186698">
    <property type="component" value="Chromosome 6S"/>
</dbReference>
<evidence type="ECO:0000313" key="2">
    <source>
        <dbReference type="RefSeq" id="XP_041423856.1"/>
    </source>
</evidence>
<sequence length="127" mass="15014">MEVWYSLCDENDHPIAWIYPCVYDKSKYMNASLTWIPRSDLHHLSVKLEVWHQLMKISEEKFELCTGMDDEYYFCSIIKGETVSFSTYRSLSKMPFPKGNFTFNIWVYAGEQEKLSFCVNVTLIVKV</sequence>
<dbReference type="RefSeq" id="XP_041423856.1">
    <property type="nucleotide sequence ID" value="XM_041567922.1"/>
</dbReference>
<organism evidence="1 2">
    <name type="scientific">Xenopus laevis</name>
    <name type="common">African clawed frog</name>
    <dbReference type="NCBI Taxonomy" id="8355"/>
    <lineage>
        <taxon>Eukaryota</taxon>
        <taxon>Metazoa</taxon>
        <taxon>Chordata</taxon>
        <taxon>Craniata</taxon>
        <taxon>Vertebrata</taxon>
        <taxon>Euteleostomi</taxon>
        <taxon>Amphibia</taxon>
        <taxon>Batrachia</taxon>
        <taxon>Anura</taxon>
        <taxon>Pipoidea</taxon>
        <taxon>Pipidae</taxon>
        <taxon>Xenopodinae</taxon>
        <taxon>Xenopus</taxon>
        <taxon>Xenopus</taxon>
    </lineage>
</organism>
<dbReference type="OMA" id="TEWQGTI"/>
<dbReference type="AlphaFoldDB" id="A0A1L8FTB8"/>
<dbReference type="InterPro" id="IPR014756">
    <property type="entry name" value="Ig_E-set"/>
</dbReference>
<dbReference type="PANTHER" id="PTHR15218:SF0">
    <property type="entry name" value="LYMPHOCYTE ANTIGEN 96"/>
    <property type="match status" value="1"/>
</dbReference>
<dbReference type="InterPro" id="IPR039217">
    <property type="entry name" value="LY96"/>
</dbReference>
<reference evidence="2" key="1">
    <citation type="submission" date="2025-08" db="UniProtKB">
        <authorList>
            <consortium name="RefSeq"/>
        </authorList>
    </citation>
    <scope>IDENTIFICATION</scope>
    <source>
        <strain evidence="2">J_2021</strain>
        <tissue evidence="2">Erythrocytes</tissue>
    </source>
</reference>
<dbReference type="SUPFAM" id="SSF81296">
    <property type="entry name" value="E set domains"/>
    <property type="match status" value="1"/>
</dbReference>
<evidence type="ECO:0000313" key="1">
    <source>
        <dbReference type="Proteomes" id="UP000186698"/>
    </source>
</evidence>
<dbReference type="PaxDb" id="8355-A0A1L8FTB8"/>
<gene>
    <name evidence="2" type="primary">LOC121395167</name>
</gene>
<dbReference type="GeneID" id="121395167"/>
<keyword evidence="1" id="KW-1185">Reference proteome</keyword>
<dbReference type="OrthoDB" id="9907947at2759"/>
<proteinExistence type="predicted"/>
<name>A0A1L8FTB8_XENLA</name>
<protein>
    <submittedName>
        <fullName evidence="2">Lymphocyte antigen 96-like</fullName>
    </submittedName>
</protein>
<dbReference type="PANTHER" id="PTHR15218">
    <property type="entry name" value="MD-1, MD-2 - RELATED"/>
    <property type="match status" value="1"/>
</dbReference>
<dbReference type="KEGG" id="xla:121395167"/>
<dbReference type="STRING" id="8355.A0A1L8FTB8"/>
<dbReference type="GO" id="GO:0035662">
    <property type="term" value="F:Toll-like receptor 4 binding"/>
    <property type="evidence" value="ECO:0007669"/>
    <property type="project" value="InterPro"/>
</dbReference>
<accession>A0A1L8FTB8</accession>
<dbReference type="GO" id="GO:0045087">
    <property type="term" value="P:innate immune response"/>
    <property type="evidence" value="ECO:0007669"/>
    <property type="project" value="InterPro"/>
</dbReference>